<dbReference type="OrthoDB" id="9553394at2"/>
<keyword evidence="2" id="KW-1185">Reference proteome</keyword>
<evidence type="ECO:0000313" key="1">
    <source>
        <dbReference type="EMBL" id="TSJ40185.1"/>
    </source>
</evidence>
<organism evidence="1 2">
    <name type="scientific">Fluviicola chungangensis</name>
    <dbReference type="NCBI Taxonomy" id="2597671"/>
    <lineage>
        <taxon>Bacteria</taxon>
        <taxon>Pseudomonadati</taxon>
        <taxon>Bacteroidota</taxon>
        <taxon>Flavobacteriia</taxon>
        <taxon>Flavobacteriales</taxon>
        <taxon>Crocinitomicaceae</taxon>
        <taxon>Fluviicola</taxon>
    </lineage>
</organism>
<dbReference type="EMBL" id="VLPL01000009">
    <property type="protein sequence ID" value="TSJ40185.1"/>
    <property type="molecule type" value="Genomic_DNA"/>
</dbReference>
<reference evidence="1 2" key="1">
    <citation type="submission" date="2019-07" db="EMBL/GenBank/DDBJ databases">
        <authorList>
            <person name="Huq M.A."/>
        </authorList>
    </citation>
    <scope>NUCLEOTIDE SEQUENCE [LARGE SCALE GENOMIC DNA]</scope>
    <source>
        <strain evidence="1 2">MAH-3</strain>
    </source>
</reference>
<dbReference type="RefSeq" id="WP_144334313.1">
    <property type="nucleotide sequence ID" value="NZ_VLPL01000009.1"/>
</dbReference>
<protein>
    <recommendedName>
        <fullName evidence="3">Gliding motility lipoprotein GldD</fullName>
    </recommendedName>
</protein>
<name>A0A556MK37_9FLAO</name>
<evidence type="ECO:0000313" key="2">
    <source>
        <dbReference type="Proteomes" id="UP000316008"/>
    </source>
</evidence>
<sequence>MIYRLVLLFIPTFLFVGCYDFDKENKEIREDFKKNHYNFNLNKTLKYEGISFKLPDHFKQNYSHTYTIKNSSLTRSSNAFNIYFSVERFNKSDLNREFVYDFVLADDDLLNTFQDAYVWRRFESLNNSGVSIKKELPKSFRNKGLIQTISGDGTYSGQTYYVTSTIKVKNDYYVFQWITSKPIMNYTYDDFERILKSVRKSK</sequence>
<dbReference type="Proteomes" id="UP000316008">
    <property type="component" value="Unassembled WGS sequence"/>
</dbReference>
<gene>
    <name evidence="1" type="ORF">FO442_16435</name>
</gene>
<proteinExistence type="predicted"/>
<comment type="caution">
    <text evidence="1">The sequence shown here is derived from an EMBL/GenBank/DDBJ whole genome shotgun (WGS) entry which is preliminary data.</text>
</comment>
<evidence type="ECO:0008006" key="3">
    <source>
        <dbReference type="Google" id="ProtNLM"/>
    </source>
</evidence>
<accession>A0A556MK37</accession>
<dbReference type="PROSITE" id="PS51257">
    <property type="entry name" value="PROKAR_LIPOPROTEIN"/>
    <property type="match status" value="1"/>
</dbReference>
<dbReference type="AlphaFoldDB" id="A0A556MK37"/>